<gene>
    <name evidence="2" type="ORF">GW534_08405</name>
</gene>
<dbReference type="Proteomes" id="UP000743899">
    <property type="component" value="Unassembled WGS sequence"/>
</dbReference>
<evidence type="ECO:0000313" key="3">
    <source>
        <dbReference type="Proteomes" id="UP000743899"/>
    </source>
</evidence>
<name>A0ABX0A6W4_9BACI</name>
<keyword evidence="3" id="KW-1185">Reference proteome</keyword>
<reference evidence="2 3" key="1">
    <citation type="submission" date="2020-01" db="EMBL/GenBank/DDBJ databases">
        <title>A novel Bacillus sp. from Pasinler.</title>
        <authorList>
            <person name="Adiguzel A."/>
            <person name="Ay H."/>
            <person name="Baltaci M.O."/>
        </authorList>
    </citation>
    <scope>NUCLEOTIDE SEQUENCE [LARGE SCALE GENOMIC DNA]</scope>
    <source>
        <strain evidence="2 3">P1</strain>
    </source>
</reference>
<dbReference type="SUPFAM" id="SSF109854">
    <property type="entry name" value="DinB/YfiT-like putative metalloenzymes"/>
    <property type="match status" value="1"/>
</dbReference>
<evidence type="ECO:0000259" key="1">
    <source>
        <dbReference type="Pfam" id="PF12867"/>
    </source>
</evidence>
<dbReference type="RefSeq" id="WP_161920604.1">
    <property type="nucleotide sequence ID" value="NZ_JAACYS010000033.1"/>
</dbReference>
<feature type="domain" description="DinB-like" evidence="1">
    <location>
        <begin position="32"/>
        <end position="163"/>
    </location>
</feature>
<sequence>MLNRPKENEYGTYFAPYVQLVPNGNIVEILSDQINETCKLVENLTEDQANFRYEPGKWNIKEVVGHMADTERYLFYRLFCVSRGEKTKLPGHDQDLFVKEAQFNRFTIDQLLNDFKNVRKSTIDFLKTLREDVWKYWGNANGADLTVRALAYIIAGHEIHHRTLLKERYINASNFPKN</sequence>
<organism evidence="2 3">
    <name type="scientific">Pallidibacillus pasinlerensis</name>
    <dbReference type="NCBI Taxonomy" id="2703818"/>
    <lineage>
        <taxon>Bacteria</taxon>
        <taxon>Bacillati</taxon>
        <taxon>Bacillota</taxon>
        <taxon>Bacilli</taxon>
        <taxon>Bacillales</taxon>
        <taxon>Bacillaceae</taxon>
        <taxon>Pallidibacillus</taxon>
    </lineage>
</organism>
<dbReference type="InterPro" id="IPR034660">
    <property type="entry name" value="DinB/YfiT-like"/>
</dbReference>
<dbReference type="EMBL" id="JAACYS010000033">
    <property type="protein sequence ID" value="NCU17774.1"/>
    <property type="molecule type" value="Genomic_DNA"/>
</dbReference>
<evidence type="ECO:0000313" key="2">
    <source>
        <dbReference type="EMBL" id="NCU17774.1"/>
    </source>
</evidence>
<dbReference type="Gene3D" id="1.20.120.450">
    <property type="entry name" value="dinb family like domain"/>
    <property type="match status" value="1"/>
</dbReference>
<comment type="caution">
    <text evidence="2">The sequence shown here is derived from an EMBL/GenBank/DDBJ whole genome shotgun (WGS) entry which is preliminary data.</text>
</comment>
<proteinExistence type="predicted"/>
<accession>A0ABX0A6W4</accession>
<dbReference type="Pfam" id="PF12867">
    <property type="entry name" value="DinB_2"/>
    <property type="match status" value="1"/>
</dbReference>
<dbReference type="InterPro" id="IPR024775">
    <property type="entry name" value="DinB-like"/>
</dbReference>
<protein>
    <submittedName>
        <fullName evidence="2">DinB family protein</fullName>
    </submittedName>
</protein>